<evidence type="ECO:0000313" key="2">
    <source>
        <dbReference type="EMBL" id="EQD59724.1"/>
    </source>
</evidence>
<reference evidence="2" key="2">
    <citation type="journal article" date="2014" name="ISME J.">
        <title>Microbial stratification in low pH oxic and suboxic macroscopic growths along an acid mine drainage.</title>
        <authorList>
            <person name="Mendez-Garcia C."/>
            <person name="Mesa V."/>
            <person name="Sprenger R.R."/>
            <person name="Richter M."/>
            <person name="Diez M.S."/>
            <person name="Solano J."/>
            <person name="Bargiela R."/>
            <person name="Golyshina O.V."/>
            <person name="Manteca A."/>
            <person name="Ramos J.L."/>
            <person name="Gallego J.R."/>
            <person name="Llorente I."/>
            <person name="Martins Dos Santos V.A."/>
            <person name="Jensen O.N."/>
            <person name="Pelaez A.I."/>
            <person name="Sanchez J."/>
            <person name="Ferrer M."/>
        </authorList>
    </citation>
    <scope>NUCLEOTIDE SEQUENCE</scope>
</reference>
<name>T1C359_9ZZZZ</name>
<protein>
    <recommendedName>
        <fullName evidence="3">Proteinase inhibitor</fullName>
    </recommendedName>
</protein>
<proteinExistence type="predicted"/>
<sequence length="62" mass="6586">MPHGKPAGVRCAQLTDDLRCALFGRPERPAVCTSLRAEPAMCGASHEQALGWLAALEVATRP</sequence>
<comment type="caution">
    <text evidence="2">The sequence shown here is derived from an EMBL/GenBank/DDBJ whole genome shotgun (WGS) entry which is preliminary data.</text>
</comment>
<reference evidence="2" key="1">
    <citation type="submission" date="2013-08" db="EMBL/GenBank/DDBJ databases">
        <authorList>
            <person name="Mendez C."/>
            <person name="Richter M."/>
            <person name="Ferrer M."/>
            <person name="Sanchez J."/>
        </authorList>
    </citation>
    <scope>NUCLEOTIDE SEQUENCE</scope>
</reference>
<dbReference type="EMBL" id="AUZX01012534">
    <property type="protein sequence ID" value="EQD38987.1"/>
    <property type="molecule type" value="Genomic_DNA"/>
</dbReference>
<gene>
    <name evidence="1" type="ORF">B1A_17053</name>
    <name evidence="2" type="ORF">B2A_03834</name>
</gene>
<organism evidence="2">
    <name type="scientific">mine drainage metagenome</name>
    <dbReference type="NCBI Taxonomy" id="410659"/>
    <lineage>
        <taxon>unclassified sequences</taxon>
        <taxon>metagenomes</taxon>
        <taxon>ecological metagenomes</taxon>
    </lineage>
</organism>
<evidence type="ECO:0008006" key="3">
    <source>
        <dbReference type="Google" id="ProtNLM"/>
    </source>
</evidence>
<dbReference type="AlphaFoldDB" id="T1C359"/>
<evidence type="ECO:0000313" key="1">
    <source>
        <dbReference type="EMBL" id="EQD38987.1"/>
    </source>
</evidence>
<accession>T1C359</accession>
<dbReference type="EMBL" id="AUZZ01002548">
    <property type="protein sequence ID" value="EQD59724.1"/>
    <property type="molecule type" value="Genomic_DNA"/>
</dbReference>